<gene>
    <name evidence="2" type="ORF">Cni_G12638</name>
</gene>
<dbReference type="Proteomes" id="UP001327560">
    <property type="component" value="Chromosome 4"/>
</dbReference>
<dbReference type="EMBL" id="CP136893">
    <property type="protein sequence ID" value="WOL03918.1"/>
    <property type="molecule type" value="Genomic_DNA"/>
</dbReference>
<keyword evidence="3" id="KW-1185">Reference proteome</keyword>
<feature type="compositionally biased region" description="Basic and acidic residues" evidence="1">
    <location>
        <begin position="79"/>
        <end position="91"/>
    </location>
</feature>
<feature type="compositionally biased region" description="Polar residues" evidence="1">
    <location>
        <begin position="37"/>
        <end position="48"/>
    </location>
</feature>
<accession>A0AAQ3K874</accession>
<feature type="compositionally biased region" description="Basic residues" evidence="1">
    <location>
        <begin position="54"/>
        <end position="70"/>
    </location>
</feature>
<protein>
    <submittedName>
        <fullName evidence="2">Uncharacterized protein</fullName>
    </submittedName>
</protein>
<feature type="compositionally biased region" description="Low complexity" evidence="1">
    <location>
        <begin position="125"/>
        <end position="136"/>
    </location>
</feature>
<feature type="region of interest" description="Disordered" evidence="1">
    <location>
        <begin position="1"/>
        <end position="193"/>
    </location>
</feature>
<feature type="compositionally biased region" description="Low complexity" evidence="1">
    <location>
        <begin position="95"/>
        <end position="113"/>
    </location>
</feature>
<evidence type="ECO:0000313" key="2">
    <source>
        <dbReference type="EMBL" id="WOL03918.1"/>
    </source>
</evidence>
<evidence type="ECO:0000313" key="3">
    <source>
        <dbReference type="Proteomes" id="UP001327560"/>
    </source>
</evidence>
<dbReference type="AlphaFoldDB" id="A0AAQ3K874"/>
<proteinExistence type="predicted"/>
<reference evidence="2 3" key="1">
    <citation type="submission" date="2023-10" db="EMBL/GenBank/DDBJ databases">
        <title>Chromosome-scale genome assembly provides insights into flower coloration mechanisms of Canna indica.</title>
        <authorList>
            <person name="Li C."/>
        </authorList>
    </citation>
    <scope>NUCLEOTIDE SEQUENCE [LARGE SCALE GENOMIC DNA]</scope>
    <source>
        <tissue evidence="2">Flower</tissue>
    </source>
</reference>
<evidence type="ECO:0000256" key="1">
    <source>
        <dbReference type="SAM" id="MobiDB-lite"/>
    </source>
</evidence>
<name>A0AAQ3K874_9LILI</name>
<organism evidence="2 3">
    <name type="scientific">Canna indica</name>
    <name type="common">Indian-shot</name>
    <dbReference type="NCBI Taxonomy" id="4628"/>
    <lineage>
        <taxon>Eukaryota</taxon>
        <taxon>Viridiplantae</taxon>
        <taxon>Streptophyta</taxon>
        <taxon>Embryophyta</taxon>
        <taxon>Tracheophyta</taxon>
        <taxon>Spermatophyta</taxon>
        <taxon>Magnoliopsida</taxon>
        <taxon>Liliopsida</taxon>
        <taxon>Zingiberales</taxon>
        <taxon>Cannaceae</taxon>
        <taxon>Canna</taxon>
    </lineage>
</organism>
<sequence length="193" mass="20587">MVGTHMTEPTSKATSGARALSGGDQWRREHGRYSCSRPASRTAGNERSSTSKDRAKKMRCSAPWSRRRGKGGVNPRLIGIEDRGCRGEGSKSAESLSLDSRQTRLSSSLLSRTRLSHQPALTTQAGDAGANAGYAASQTRSDGSPIGRQRGTPPKLPPHPQIAIAKSPPPQIGPRQIAISSFHPASRTPGQRQ</sequence>